<dbReference type="Gene3D" id="3.40.50.150">
    <property type="entry name" value="Vaccinia Virus protein VP39"/>
    <property type="match status" value="1"/>
</dbReference>
<organism evidence="2 3">
    <name type="scientific">Symbiodinium natans</name>
    <dbReference type="NCBI Taxonomy" id="878477"/>
    <lineage>
        <taxon>Eukaryota</taxon>
        <taxon>Sar</taxon>
        <taxon>Alveolata</taxon>
        <taxon>Dinophyceae</taxon>
        <taxon>Suessiales</taxon>
        <taxon>Symbiodiniaceae</taxon>
        <taxon>Symbiodinium</taxon>
    </lineage>
</organism>
<feature type="region of interest" description="Disordered" evidence="1">
    <location>
        <begin position="380"/>
        <end position="400"/>
    </location>
</feature>
<dbReference type="PANTHER" id="PTHR33050:SF7">
    <property type="entry name" value="RIBONUCLEASE H"/>
    <property type="match status" value="1"/>
</dbReference>
<evidence type="ECO:0000256" key="1">
    <source>
        <dbReference type="SAM" id="MobiDB-lite"/>
    </source>
</evidence>
<dbReference type="InterPro" id="IPR029063">
    <property type="entry name" value="SAM-dependent_MTases_sf"/>
</dbReference>
<gene>
    <name evidence="2" type="ORF">SNAT2548_LOCUS7668</name>
</gene>
<dbReference type="SUPFAM" id="SSF53335">
    <property type="entry name" value="S-adenosyl-L-methionine-dependent methyltransferases"/>
    <property type="match status" value="1"/>
</dbReference>
<accession>A0A812JYX2</accession>
<evidence type="ECO:0000313" key="3">
    <source>
        <dbReference type="Proteomes" id="UP000604046"/>
    </source>
</evidence>
<dbReference type="PANTHER" id="PTHR33050">
    <property type="entry name" value="REVERSE TRANSCRIPTASE DOMAIN-CONTAINING PROTEIN"/>
    <property type="match status" value="1"/>
</dbReference>
<protein>
    <recommendedName>
        <fullName evidence="4">Reverse transcriptase domain-containing protein</fullName>
    </recommendedName>
</protein>
<dbReference type="Proteomes" id="UP000604046">
    <property type="component" value="Unassembled WGS sequence"/>
</dbReference>
<dbReference type="InterPro" id="IPR052055">
    <property type="entry name" value="Hepadnavirus_pol/RT"/>
</dbReference>
<name>A0A812JYX2_9DINO</name>
<evidence type="ECO:0008006" key="4">
    <source>
        <dbReference type="Google" id="ProtNLM"/>
    </source>
</evidence>
<feature type="region of interest" description="Disordered" evidence="1">
    <location>
        <begin position="645"/>
        <end position="665"/>
    </location>
</feature>
<reference evidence="2" key="1">
    <citation type="submission" date="2021-02" db="EMBL/GenBank/DDBJ databases">
        <authorList>
            <person name="Dougan E. K."/>
            <person name="Rhodes N."/>
            <person name="Thang M."/>
            <person name="Chan C."/>
        </authorList>
    </citation>
    <scope>NUCLEOTIDE SEQUENCE</scope>
</reference>
<proteinExistence type="predicted"/>
<dbReference type="OrthoDB" id="437899at2759"/>
<dbReference type="EMBL" id="CAJNDS010000541">
    <property type="protein sequence ID" value="CAE7216765.1"/>
    <property type="molecule type" value="Genomic_DNA"/>
</dbReference>
<evidence type="ECO:0000313" key="2">
    <source>
        <dbReference type="EMBL" id="CAE7216765.1"/>
    </source>
</evidence>
<keyword evidence="3" id="KW-1185">Reference proteome</keyword>
<sequence length="1495" mass="169129">MAETEPELAKLLKEAGLDDKLVDYVAARDIRSRDIFASIATSMKEVDAVLIEPLTAGFKMPQGETLKLDALQLPIARAKLRFVWRKCSEAFSVSTASAAATVPSSVPASKSTKELPPGYWQMQVAKYEMVQIGGESRKFPQELLLGTEAILARIINEMKSLSHTSVALHELVQGRFFSRGGDPNPLCPAKKRAKASTTVLTINQDNQLETAPDAQWSPKSVLSFLDCLEAIRYAFILVELGPEPAVIRYIEWWEKQVRARQYRLEQLKIFWDIAAWRIAMALRSKIDFATVTTEIMNDNQALQDALNREVVLEKFPKLPKHDAFRVDHARGGKGKGKYGKDWKDRKRAWDEGSYERRWSDRRWDDNRYYGSQWDRSYSDRQHRASSAYEQQETDNREGDPIRLVPAEHVAKRRRMIDAKAPDLILLSFFDGVASAALLCQQICSERSWKWQAVLWESNPELRQLASKKFPSAILKEDVDEETPEKIIDFLEQIDPGSKALVIIAAGPPCPDYSRVRENAPGTAGPEGSKFVRFAELVKSFVENVVPQNKEDVRKLERALSAEAVMHDASDFGLIARPRLWWTRIPWQELSHRNDCPFTMRWSTYQGLPRVRFNVSPDKLEDYDLGDLSWPQCIMDKTPLPCLTTPAEDPKGRPAPRSCKGKTSSDAQQRWLRDGRQYAPWHYEADNMFRQTDNRLVLAPAEVKEQLHHLPRGWTEGLRGTARHRALANGWHIGAARFFLVLGILAATPQAAPARELSPLGGTAIDAMAKLWETKPLLNGPGVPVSEDALDLSAILDPEEHWSAACRVSHQNQSRPQLEPGLLQWLPLWQHWRRVVPEMRYAVAKEVEQLVSDLDDSVQKWYFGLKPHVQKAYCAKDRACSVQVPVIRHLASIFGWGDMDIFDELTEGFPLLGSLRPGLGWRLRDDARYSEPIPITEFWQENLKVVQRKLQQQRVDPAWEIMAAEIAADVKLGRMEGPFTAPPCWGKSMVALADYQHTNALLPGPCQHVPCCFAFAVHQVGSDGQPKVRRAEDWKRSLANSTVGAEDSPAYHDVSAFVKLAKAFRRAGVSDKLLLWGLDHESAYRQFPAAEPEHTYVILNTPSGPTLWRHNVLMFGSTASVWSYCRVADLMAWINRCMLLVPALHFVDDFGSCEPEDTAQSAFETSQQLCRALGLKFKESKAQPPEPEHVIQGVKISVHSEEAVLSCTQVRKDRMESSLVQLLLDNRLKPPEASALAGNLQFLASSLFGKSSAAAIRAFHQRARTGVAADYKQGWTLNQALRDAIAFLKYSFEQNVPRVIKFFVPGRSIVYADAFFQLGDERFNFRNMDDAPSWGHASPAAFANGWGFVATSGEQTWYAMGHVPLWFTRHFCSRRAYIYMLEIIAQVLPLYALSKLLYRDVILFVDNEPARHALVKGYSRDSNANKLLQTAWCCFEESRYQPQWQRVASSANISDAVSRQDDSFAKKSGWTLFSADWNSIFDELLRRCLQGPLKGL</sequence>
<comment type="caution">
    <text evidence="2">The sequence shown here is derived from an EMBL/GenBank/DDBJ whole genome shotgun (WGS) entry which is preliminary data.</text>
</comment>